<dbReference type="Proteomes" id="UP000076632">
    <property type="component" value="Unassembled WGS sequence"/>
</dbReference>
<dbReference type="EMBL" id="KV407455">
    <property type="protein sequence ID" value="KZF24819.1"/>
    <property type="molecule type" value="Genomic_DNA"/>
</dbReference>
<dbReference type="AlphaFoldDB" id="A0A165IFC0"/>
<organism evidence="1 2">
    <name type="scientific">Xylona heveae (strain CBS 132557 / TC161)</name>
    <dbReference type="NCBI Taxonomy" id="1328760"/>
    <lineage>
        <taxon>Eukaryota</taxon>
        <taxon>Fungi</taxon>
        <taxon>Dikarya</taxon>
        <taxon>Ascomycota</taxon>
        <taxon>Pezizomycotina</taxon>
        <taxon>Xylonomycetes</taxon>
        <taxon>Xylonales</taxon>
        <taxon>Xylonaceae</taxon>
        <taxon>Xylona</taxon>
    </lineage>
</organism>
<sequence length="165" mass="18583">MSTPGEAPEAAKSEEKFDVYKYLPNYPYYRSGQELRAFFAAAREHPEGRRRFMDDDSYYSQPKFGFLDHFHDVDDKPVQPLMTYLVLRGLLNTPEKIKKAGNLESVPSTTTATVDSSTNNESVQVCCIPVEVRFELEAKTPMERIGVNVDGVGRGAYFVPGNSNM</sequence>
<name>A0A165IFC0_XYLHT</name>
<protein>
    <submittedName>
        <fullName evidence="1">Uncharacterized protein</fullName>
    </submittedName>
</protein>
<dbReference type="InParanoid" id="A0A165IFC0"/>
<evidence type="ECO:0000313" key="2">
    <source>
        <dbReference type="Proteomes" id="UP000076632"/>
    </source>
</evidence>
<keyword evidence="2" id="KW-1185">Reference proteome</keyword>
<accession>A0A165IFC0</accession>
<dbReference type="OrthoDB" id="3262926at2759"/>
<dbReference type="GeneID" id="28900897"/>
<proteinExistence type="predicted"/>
<dbReference type="RefSeq" id="XP_018190374.1">
    <property type="nucleotide sequence ID" value="XM_018335760.1"/>
</dbReference>
<evidence type="ECO:0000313" key="1">
    <source>
        <dbReference type="EMBL" id="KZF24819.1"/>
    </source>
</evidence>
<gene>
    <name evidence="1" type="ORF">L228DRAFT_280122</name>
</gene>
<reference evidence="1 2" key="1">
    <citation type="journal article" date="2016" name="Fungal Biol.">
        <title>The genome of Xylona heveae provides a window into fungal endophytism.</title>
        <authorList>
            <person name="Gazis R."/>
            <person name="Kuo A."/>
            <person name="Riley R."/>
            <person name="LaButti K."/>
            <person name="Lipzen A."/>
            <person name="Lin J."/>
            <person name="Amirebrahimi M."/>
            <person name="Hesse C.N."/>
            <person name="Spatafora J.W."/>
            <person name="Henrissat B."/>
            <person name="Hainaut M."/>
            <person name="Grigoriev I.V."/>
            <person name="Hibbett D.S."/>
        </authorList>
    </citation>
    <scope>NUCLEOTIDE SEQUENCE [LARGE SCALE GENOMIC DNA]</scope>
    <source>
        <strain evidence="1 2">TC161</strain>
    </source>
</reference>